<feature type="compositionally biased region" description="Low complexity" evidence="1">
    <location>
        <begin position="29"/>
        <end position="48"/>
    </location>
</feature>
<keyword evidence="2" id="KW-1133">Transmembrane helix</keyword>
<feature type="region of interest" description="Disordered" evidence="1">
    <location>
        <begin position="1"/>
        <end position="86"/>
    </location>
</feature>
<dbReference type="EMBL" id="JAFBCF010000001">
    <property type="protein sequence ID" value="MBM7800604.1"/>
    <property type="molecule type" value="Genomic_DNA"/>
</dbReference>
<dbReference type="Proteomes" id="UP000704762">
    <property type="component" value="Unassembled WGS sequence"/>
</dbReference>
<sequence length="157" mass="16242">MSAMTIPALASHPVTVPGRDDATRRASVPSQSPHAQAQHAQPQHARPQQPRPQHPAVRPGRPSRGTGRGTAPSARPRTNVAAPQLNPLGRAVPRACAAPGPGVRLTERGIAVVLVVGLMVVMAALVVVSATALRVTGENFRPTTVSHQVAPMGSGEL</sequence>
<gene>
    <name evidence="3" type="ORF">JOE57_003525</name>
</gene>
<dbReference type="RefSeq" id="WP_204919960.1">
    <property type="nucleotide sequence ID" value="NZ_BAAAQP010000003.1"/>
</dbReference>
<accession>A0ABS2RNL5</accession>
<reference evidence="3 4" key="1">
    <citation type="submission" date="2021-01" db="EMBL/GenBank/DDBJ databases">
        <title>Sequencing the genomes of 1000 actinobacteria strains.</title>
        <authorList>
            <person name="Klenk H.-P."/>
        </authorList>
    </citation>
    <scope>NUCLEOTIDE SEQUENCE [LARGE SCALE GENOMIC DNA]</scope>
    <source>
        <strain evidence="3 4">DSM 18662</strain>
    </source>
</reference>
<proteinExistence type="predicted"/>
<name>A0ABS2RNL5_9ACTN</name>
<organism evidence="3 4">
    <name type="scientific">Microlunatus panaciterrae</name>
    <dbReference type="NCBI Taxonomy" id="400768"/>
    <lineage>
        <taxon>Bacteria</taxon>
        <taxon>Bacillati</taxon>
        <taxon>Actinomycetota</taxon>
        <taxon>Actinomycetes</taxon>
        <taxon>Propionibacteriales</taxon>
        <taxon>Propionibacteriaceae</taxon>
        <taxon>Microlunatus</taxon>
    </lineage>
</organism>
<evidence type="ECO:0000256" key="2">
    <source>
        <dbReference type="SAM" id="Phobius"/>
    </source>
</evidence>
<feature type="compositionally biased region" description="Low complexity" evidence="1">
    <location>
        <begin position="54"/>
        <end position="65"/>
    </location>
</feature>
<keyword evidence="4" id="KW-1185">Reference proteome</keyword>
<keyword evidence="2" id="KW-0812">Transmembrane</keyword>
<feature type="transmembrane region" description="Helical" evidence="2">
    <location>
        <begin position="110"/>
        <end position="133"/>
    </location>
</feature>
<protein>
    <submittedName>
        <fullName evidence="3">Uncharacterized protein</fullName>
    </submittedName>
</protein>
<comment type="caution">
    <text evidence="3">The sequence shown here is derived from an EMBL/GenBank/DDBJ whole genome shotgun (WGS) entry which is preliminary data.</text>
</comment>
<keyword evidence="2" id="KW-0472">Membrane</keyword>
<evidence type="ECO:0000313" key="4">
    <source>
        <dbReference type="Proteomes" id="UP000704762"/>
    </source>
</evidence>
<evidence type="ECO:0000256" key="1">
    <source>
        <dbReference type="SAM" id="MobiDB-lite"/>
    </source>
</evidence>
<evidence type="ECO:0000313" key="3">
    <source>
        <dbReference type="EMBL" id="MBM7800604.1"/>
    </source>
</evidence>